<reference evidence="3" key="1">
    <citation type="journal article" date="2005" name="Nature">
        <title>The map-based sequence of the rice genome.</title>
        <authorList>
            <consortium name="International rice genome sequencing project (IRGSP)"/>
            <person name="Matsumoto T."/>
            <person name="Wu J."/>
            <person name="Kanamori H."/>
            <person name="Katayose Y."/>
            <person name="Fujisawa M."/>
            <person name="Namiki N."/>
            <person name="Mizuno H."/>
            <person name="Yamamoto K."/>
            <person name="Antonio B.A."/>
            <person name="Baba T."/>
            <person name="Sakata K."/>
            <person name="Nagamura Y."/>
            <person name="Aoki H."/>
            <person name="Arikawa K."/>
            <person name="Arita K."/>
            <person name="Bito T."/>
            <person name="Chiden Y."/>
            <person name="Fujitsuka N."/>
            <person name="Fukunaka R."/>
            <person name="Hamada M."/>
            <person name="Harada C."/>
            <person name="Hayashi A."/>
            <person name="Hijishita S."/>
            <person name="Honda M."/>
            <person name="Hosokawa S."/>
            <person name="Ichikawa Y."/>
            <person name="Idonuma A."/>
            <person name="Iijima M."/>
            <person name="Ikeda M."/>
            <person name="Ikeno M."/>
            <person name="Ito K."/>
            <person name="Ito S."/>
            <person name="Ito T."/>
            <person name="Ito Y."/>
            <person name="Ito Y."/>
            <person name="Iwabuchi A."/>
            <person name="Kamiya K."/>
            <person name="Karasawa W."/>
            <person name="Kurita K."/>
            <person name="Katagiri S."/>
            <person name="Kikuta A."/>
            <person name="Kobayashi H."/>
            <person name="Kobayashi N."/>
            <person name="Machita K."/>
            <person name="Maehara T."/>
            <person name="Masukawa M."/>
            <person name="Mizubayashi T."/>
            <person name="Mukai Y."/>
            <person name="Nagasaki H."/>
            <person name="Nagata Y."/>
            <person name="Naito S."/>
            <person name="Nakashima M."/>
            <person name="Nakama Y."/>
            <person name="Nakamichi Y."/>
            <person name="Nakamura M."/>
            <person name="Meguro A."/>
            <person name="Negishi M."/>
            <person name="Ohta I."/>
            <person name="Ohta T."/>
            <person name="Okamoto M."/>
            <person name="Ono N."/>
            <person name="Saji S."/>
            <person name="Sakaguchi M."/>
            <person name="Sakai K."/>
            <person name="Shibata M."/>
            <person name="Shimokawa T."/>
            <person name="Song J."/>
            <person name="Takazaki Y."/>
            <person name="Terasawa K."/>
            <person name="Tsugane M."/>
            <person name="Tsuji K."/>
            <person name="Ueda S."/>
            <person name="Waki K."/>
            <person name="Yamagata H."/>
            <person name="Yamamoto M."/>
            <person name="Yamamoto S."/>
            <person name="Yamane H."/>
            <person name="Yoshiki S."/>
            <person name="Yoshihara R."/>
            <person name="Yukawa K."/>
            <person name="Zhong H."/>
            <person name="Yano M."/>
            <person name="Yuan Q."/>
            <person name="Ouyang S."/>
            <person name="Liu J."/>
            <person name="Jones K.M."/>
            <person name="Gansberger K."/>
            <person name="Moffat K."/>
            <person name="Hill J."/>
            <person name="Bera J."/>
            <person name="Fadrosh D."/>
            <person name="Jin S."/>
            <person name="Johri S."/>
            <person name="Kim M."/>
            <person name="Overton L."/>
            <person name="Reardon M."/>
            <person name="Tsitrin T."/>
            <person name="Vuong H."/>
            <person name="Weaver B."/>
            <person name="Ciecko A."/>
            <person name="Tallon L."/>
            <person name="Jackson J."/>
            <person name="Pai G."/>
            <person name="Aken S.V."/>
            <person name="Utterback T."/>
            <person name="Reidmuller S."/>
            <person name="Feldblyum T."/>
            <person name="Hsiao J."/>
            <person name="Zismann V."/>
            <person name="Iobst S."/>
            <person name="de Vazeille A.R."/>
            <person name="Buell C.R."/>
            <person name="Ying K."/>
            <person name="Li Y."/>
            <person name="Lu T."/>
            <person name="Huang Y."/>
            <person name="Zhao Q."/>
            <person name="Feng Q."/>
            <person name="Zhang L."/>
            <person name="Zhu J."/>
            <person name="Weng Q."/>
            <person name="Mu J."/>
            <person name="Lu Y."/>
            <person name="Fan D."/>
            <person name="Liu Y."/>
            <person name="Guan J."/>
            <person name="Zhang Y."/>
            <person name="Yu S."/>
            <person name="Liu X."/>
            <person name="Zhang Y."/>
            <person name="Hong G."/>
            <person name="Han B."/>
            <person name="Choisne N."/>
            <person name="Demange N."/>
            <person name="Orjeda G."/>
            <person name="Samain S."/>
            <person name="Cattolico L."/>
            <person name="Pelletier E."/>
            <person name="Couloux A."/>
            <person name="Segurens B."/>
            <person name="Wincker P."/>
            <person name="D'Hont A."/>
            <person name="Scarpelli C."/>
            <person name="Weissenbach J."/>
            <person name="Salanoubat M."/>
            <person name="Quetier F."/>
            <person name="Yu Y."/>
            <person name="Kim H.R."/>
            <person name="Rambo T."/>
            <person name="Currie J."/>
            <person name="Collura K."/>
            <person name="Luo M."/>
            <person name="Yang T."/>
            <person name="Ammiraju J.S.S."/>
            <person name="Engler F."/>
            <person name="Soderlund C."/>
            <person name="Wing R.A."/>
            <person name="Palmer L.E."/>
            <person name="de la Bastide M."/>
            <person name="Spiegel L."/>
            <person name="Nascimento L."/>
            <person name="Zutavern T."/>
            <person name="O'Shaughnessy A."/>
            <person name="Dike S."/>
            <person name="Dedhia N."/>
            <person name="Preston R."/>
            <person name="Balija V."/>
            <person name="McCombie W.R."/>
            <person name="Chow T."/>
            <person name="Chen H."/>
            <person name="Chung M."/>
            <person name="Chen C."/>
            <person name="Shaw J."/>
            <person name="Wu H."/>
            <person name="Hsiao K."/>
            <person name="Chao Y."/>
            <person name="Chu M."/>
            <person name="Cheng C."/>
            <person name="Hour A."/>
            <person name="Lee P."/>
            <person name="Lin S."/>
            <person name="Lin Y."/>
            <person name="Liou J."/>
            <person name="Liu S."/>
            <person name="Hsing Y."/>
            <person name="Raghuvanshi S."/>
            <person name="Mohanty A."/>
            <person name="Bharti A.K."/>
            <person name="Gaur A."/>
            <person name="Gupta V."/>
            <person name="Kumar D."/>
            <person name="Ravi V."/>
            <person name="Vij S."/>
            <person name="Kapur A."/>
            <person name="Khurana P."/>
            <person name="Khurana P."/>
            <person name="Khurana J.P."/>
            <person name="Tyagi A.K."/>
            <person name="Gaikwad K."/>
            <person name="Singh A."/>
            <person name="Dalal V."/>
            <person name="Srivastava S."/>
            <person name="Dixit A."/>
            <person name="Pal A.K."/>
            <person name="Ghazi I.A."/>
            <person name="Yadav M."/>
            <person name="Pandit A."/>
            <person name="Bhargava A."/>
            <person name="Sureshbabu K."/>
            <person name="Batra K."/>
            <person name="Sharma T.R."/>
            <person name="Mohapatra T."/>
            <person name="Singh N.K."/>
            <person name="Messing J."/>
            <person name="Nelson A.B."/>
            <person name="Fuks G."/>
            <person name="Kavchok S."/>
            <person name="Keizer G."/>
            <person name="Linton E."/>
            <person name="Llaca V."/>
            <person name="Song R."/>
            <person name="Tanyolac B."/>
            <person name="Young S."/>
            <person name="Ho-Il K."/>
            <person name="Hahn J.H."/>
            <person name="Sangsakoo G."/>
            <person name="Vanavichit A."/>
            <person name="de Mattos Luiz.A.T."/>
            <person name="Zimmer P.D."/>
            <person name="Malone G."/>
            <person name="Dellagostin O."/>
            <person name="de Oliveira A.C."/>
            <person name="Bevan M."/>
            <person name="Bancroft I."/>
            <person name="Minx P."/>
            <person name="Cordum H."/>
            <person name="Wilson R."/>
            <person name="Cheng Z."/>
            <person name="Jin W."/>
            <person name="Jiang J."/>
            <person name="Leong S.A."/>
            <person name="Iwama H."/>
            <person name="Gojobori T."/>
            <person name="Itoh T."/>
            <person name="Niimura Y."/>
            <person name="Fujii Y."/>
            <person name="Habara T."/>
            <person name="Sakai H."/>
            <person name="Sato Y."/>
            <person name="Wilson G."/>
            <person name="Kumar K."/>
            <person name="McCouch S."/>
            <person name="Juretic N."/>
            <person name="Hoen D."/>
            <person name="Wright S."/>
            <person name="Bruskiewich R."/>
            <person name="Bureau T."/>
            <person name="Miyao A."/>
            <person name="Hirochika H."/>
            <person name="Nishikawa T."/>
            <person name="Kadowaki K."/>
            <person name="Sugiura M."/>
            <person name="Burr B."/>
            <person name="Sasaki T."/>
        </authorList>
    </citation>
    <scope>NUCLEOTIDE SEQUENCE [LARGE SCALE GENOMIC DNA]</scope>
    <source>
        <strain evidence="3">cv. Nipponbare</strain>
    </source>
</reference>
<organism evidence="2 3">
    <name type="scientific">Oryza sativa subsp. japonica</name>
    <name type="common">Rice</name>
    <dbReference type="NCBI Taxonomy" id="39947"/>
    <lineage>
        <taxon>Eukaryota</taxon>
        <taxon>Viridiplantae</taxon>
        <taxon>Streptophyta</taxon>
        <taxon>Embryophyta</taxon>
        <taxon>Tracheophyta</taxon>
        <taxon>Spermatophyta</taxon>
        <taxon>Magnoliopsida</taxon>
        <taxon>Liliopsida</taxon>
        <taxon>Poales</taxon>
        <taxon>Poaceae</taxon>
        <taxon>BOP clade</taxon>
        <taxon>Oryzoideae</taxon>
        <taxon>Oryzeae</taxon>
        <taxon>Oryzinae</taxon>
        <taxon>Oryza</taxon>
        <taxon>Oryza sativa</taxon>
    </lineage>
</organism>
<sequence length="74" mass="7348">MGHTNLHSAGSRGSGRLSPRGRNGSGPTPRGDRGRGGHVTVGPDPPEGVGPLAPGVTPGRPPPSREAIGRDATP</sequence>
<name>Q5JJL9_ORYSJ</name>
<feature type="region of interest" description="Disordered" evidence="1">
    <location>
        <begin position="1"/>
        <end position="74"/>
    </location>
</feature>
<dbReference type="AlphaFoldDB" id="Q5JJL9"/>
<proteinExistence type="predicted"/>
<evidence type="ECO:0000313" key="3">
    <source>
        <dbReference type="Proteomes" id="UP000000763"/>
    </source>
</evidence>
<feature type="compositionally biased region" description="Low complexity" evidence="1">
    <location>
        <begin position="10"/>
        <end position="29"/>
    </location>
</feature>
<accession>Q5JJL9</accession>
<gene>
    <name evidence="2" type="primary">B1329D01.12</name>
</gene>
<reference evidence="3" key="2">
    <citation type="journal article" date="2008" name="Nucleic Acids Res.">
        <title>The rice annotation project database (RAP-DB): 2008 update.</title>
        <authorList>
            <consortium name="The rice annotation project (RAP)"/>
        </authorList>
    </citation>
    <scope>GENOME REANNOTATION</scope>
    <source>
        <strain evidence="3">cv. Nipponbare</strain>
    </source>
</reference>
<protein>
    <submittedName>
        <fullName evidence="2">Uncharacterized protein</fullName>
    </submittedName>
</protein>
<dbReference type="EMBL" id="AP006530">
    <property type="protein sequence ID" value="BAD88338.1"/>
    <property type="molecule type" value="Genomic_DNA"/>
</dbReference>
<dbReference type="Proteomes" id="UP000000763">
    <property type="component" value="Chromosome 1"/>
</dbReference>
<evidence type="ECO:0000313" key="2">
    <source>
        <dbReference type="EMBL" id="BAD88338.1"/>
    </source>
</evidence>
<evidence type="ECO:0000256" key="1">
    <source>
        <dbReference type="SAM" id="MobiDB-lite"/>
    </source>
</evidence>